<dbReference type="Proteomes" id="UP000184079">
    <property type="component" value="Unassembled WGS sequence"/>
</dbReference>
<sequence>MKKFLTMYAVLFTAIWVGYGIYALWTNQESANLILGFGIAFSIVICLASWFSYWLMRHYKRVDSMAKNILSHAKNKTK</sequence>
<keyword evidence="1" id="KW-0472">Membrane</keyword>
<organism evidence="2 3">
    <name type="scientific">Virgibacillus chiguensis</name>
    <dbReference type="NCBI Taxonomy" id="411959"/>
    <lineage>
        <taxon>Bacteria</taxon>
        <taxon>Bacillati</taxon>
        <taxon>Bacillota</taxon>
        <taxon>Bacilli</taxon>
        <taxon>Bacillales</taxon>
        <taxon>Bacillaceae</taxon>
        <taxon>Virgibacillus</taxon>
    </lineage>
</organism>
<evidence type="ECO:0000313" key="3">
    <source>
        <dbReference type="Proteomes" id="UP000184079"/>
    </source>
</evidence>
<name>A0A1M5X576_9BACI</name>
<dbReference type="OrthoDB" id="2970800at2"/>
<gene>
    <name evidence="2" type="ORF">SAMN05421807_12148</name>
</gene>
<keyword evidence="1" id="KW-0812">Transmembrane</keyword>
<dbReference type="AlphaFoldDB" id="A0A1M5X576"/>
<accession>A0A1M5X576</accession>
<feature type="transmembrane region" description="Helical" evidence="1">
    <location>
        <begin position="31"/>
        <end position="55"/>
    </location>
</feature>
<proteinExistence type="predicted"/>
<feature type="transmembrane region" description="Helical" evidence="1">
    <location>
        <begin position="7"/>
        <end position="25"/>
    </location>
</feature>
<keyword evidence="3" id="KW-1185">Reference proteome</keyword>
<evidence type="ECO:0000256" key="1">
    <source>
        <dbReference type="SAM" id="Phobius"/>
    </source>
</evidence>
<dbReference type="EMBL" id="FQXD01000021">
    <property type="protein sequence ID" value="SHH95020.1"/>
    <property type="molecule type" value="Genomic_DNA"/>
</dbReference>
<evidence type="ECO:0000313" key="2">
    <source>
        <dbReference type="EMBL" id="SHH95020.1"/>
    </source>
</evidence>
<dbReference type="RefSeq" id="WP_073012839.1">
    <property type="nucleotide sequence ID" value="NZ_FQXD01000021.1"/>
</dbReference>
<reference evidence="3" key="1">
    <citation type="submission" date="2016-11" db="EMBL/GenBank/DDBJ databases">
        <authorList>
            <person name="Varghese N."/>
            <person name="Submissions S."/>
        </authorList>
    </citation>
    <scope>NUCLEOTIDE SEQUENCE [LARGE SCALE GENOMIC DNA]</scope>
    <source>
        <strain evidence="3">CGMCC 1.6496</strain>
    </source>
</reference>
<protein>
    <submittedName>
        <fullName evidence="2">Uncharacterized protein</fullName>
    </submittedName>
</protein>
<keyword evidence="1" id="KW-1133">Transmembrane helix</keyword>